<dbReference type="Gene3D" id="2.20.70.10">
    <property type="match status" value="1"/>
</dbReference>
<sequence>MVSFQALPSPNGRKSIPELDDSSKKRKWEESQTEGILEKRSKPESTKSFFEEIELHRETPLPLEWQRCLDIQSGQIHFYNTRTHKRTSRDPRGSPEPPSPDHDMSLELELNLPYDQSQRKSYRHDHITKQNPGGSILDFGDLFKESSRDNGSSGGLTRRPSWLAFEKDQQEMLATVCTKCHMLVMLCRSSPACPNCKFLHPLEQSPPKLFKQRLSLFC</sequence>
<evidence type="ECO:0000256" key="1">
    <source>
        <dbReference type="SAM" id="MobiDB-lite"/>
    </source>
</evidence>
<dbReference type="SUPFAM" id="SSF51045">
    <property type="entry name" value="WW domain"/>
    <property type="match status" value="1"/>
</dbReference>
<dbReference type="AlphaFoldDB" id="A0A6M2EQ47"/>
<organism evidence="2">
    <name type="scientific">Populus davidiana</name>
    <dbReference type="NCBI Taxonomy" id="266767"/>
    <lineage>
        <taxon>Eukaryota</taxon>
        <taxon>Viridiplantae</taxon>
        <taxon>Streptophyta</taxon>
        <taxon>Embryophyta</taxon>
        <taxon>Tracheophyta</taxon>
        <taxon>Spermatophyta</taxon>
        <taxon>Magnoliopsida</taxon>
        <taxon>eudicotyledons</taxon>
        <taxon>Gunneridae</taxon>
        <taxon>Pentapetalae</taxon>
        <taxon>rosids</taxon>
        <taxon>fabids</taxon>
        <taxon>Malpighiales</taxon>
        <taxon>Salicaceae</taxon>
        <taxon>Saliceae</taxon>
        <taxon>Populus</taxon>
    </lineage>
</organism>
<protein>
    <recommendedName>
        <fullName evidence="3">WW domain-containing protein</fullName>
    </recommendedName>
</protein>
<dbReference type="InterPro" id="IPR051105">
    <property type="entry name" value="WWC/KIBRA_Hippo_Reg"/>
</dbReference>
<evidence type="ECO:0008006" key="3">
    <source>
        <dbReference type="Google" id="ProtNLM"/>
    </source>
</evidence>
<name>A0A6M2EQ47_9ROSI</name>
<evidence type="ECO:0000313" key="2">
    <source>
        <dbReference type="EMBL" id="NUU87430.1"/>
    </source>
</evidence>
<dbReference type="PANTHER" id="PTHR14791:SF42">
    <property type="entry name" value="F16L1.2 PROTEIN"/>
    <property type="match status" value="1"/>
</dbReference>
<dbReference type="PANTHER" id="PTHR14791">
    <property type="entry name" value="BOMB/KIRA PROTEINS"/>
    <property type="match status" value="1"/>
</dbReference>
<feature type="compositionally biased region" description="Basic and acidic residues" evidence="1">
    <location>
        <begin position="88"/>
        <end position="105"/>
    </location>
</feature>
<dbReference type="EMBL" id="GILB01007097">
    <property type="protein sequence ID" value="NUU87430.1"/>
    <property type="molecule type" value="Transcribed_RNA"/>
</dbReference>
<feature type="region of interest" description="Disordered" evidence="1">
    <location>
        <begin position="1"/>
        <end position="47"/>
    </location>
</feature>
<accession>A0A6M2EQ47</accession>
<dbReference type="InterPro" id="IPR036020">
    <property type="entry name" value="WW_dom_sf"/>
</dbReference>
<feature type="region of interest" description="Disordered" evidence="1">
    <location>
        <begin position="80"/>
        <end position="105"/>
    </location>
</feature>
<proteinExistence type="predicted"/>
<reference evidence="2" key="1">
    <citation type="submission" date="2020-03" db="EMBL/GenBank/DDBJ databases">
        <authorList>
            <person name="Zhang R."/>
        </authorList>
    </citation>
    <scope>NUCLEOTIDE SEQUENCE</scope>
</reference>
<feature type="compositionally biased region" description="Basic and acidic residues" evidence="1">
    <location>
        <begin position="15"/>
        <end position="47"/>
    </location>
</feature>